<dbReference type="EMBL" id="ODYU01002003">
    <property type="protein sequence ID" value="SOQ38962.1"/>
    <property type="molecule type" value="Genomic_DNA"/>
</dbReference>
<evidence type="ECO:0000313" key="1">
    <source>
        <dbReference type="EMBL" id="SOQ38962.1"/>
    </source>
</evidence>
<name>A0A2H1VEY0_SPOFR</name>
<proteinExistence type="predicted"/>
<sequence length="90" mass="10827">MWGNVFKKKKHNRVFEYAERSILYIENIEIINSRGCYWIATKPKYVIKKLFVCLSYYTTERELNSSSSIEYLGLIDIYKMLLSELLKMEK</sequence>
<reference evidence="1" key="1">
    <citation type="submission" date="2016-07" db="EMBL/GenBank/DDBJ databases">
        <authorList>
            <person name="Bretaudeau A."/>
        </authorList>
    </citation>
    <scope>NUCLEOTIDE SEQUENCE</scope>
    <source>
        <strain evidence="1">Rice</strain>
        <tissue evidence="1">Whole body</tissue>
    </source>
</reference>
<organism evidence="1">
    <name type="scientific">Spodoptera frugiperda</name>
    <name type="common">Fall armyworm</name>
    <dbReference type="NCBI Taxonomy" id="7108"/>
    <lineage>
        <taxon>Eukaryota</taxon>
        <taxon>Metazoa</taxon>
        <taxon>Ecdysozoa</taxon>
        <taxon>Arthropoda</taxon>
        <taxon>Hexapoda</taxon>
        <taxon>Insecta</taxon>
        <taxon>Pterygota</taxon>
        <taxon>Neoptera</taxon>
        <taxon>Endopterygota</taxon>
        <taxon>Lepidoptera</taxon>
        <taxon>Glossata</taxon>
        <taxon>Ditrysia</taxon>
        <taxon>Noctuoidea</taxon>
        <taxon>Noctuidae</taxon>
        <taxon>Amphipyrinae</taxon>
        <taxon>Spodoptera</taxon>
    </lineage>
</organism>
<protein>
    <submittedName>
        <fullName evidence="1">SFRICE_037580</fullName>
    </submittedName>
</protein>
<dbReference type="AlphaFoldDB" id="A0A2H1VEY0"/>
<accession>A0A2H1VEY0</accession>
<gene>
    <name evidence="1" type="ORF">SFRICE_037580</name>
</gene>